<evidence type="ECO:0000313" key="2">
    <source>
        <dbReference type="Proteomes" id="UP001196413"/>
    </source>
</evidence>
<comment type="caution">
    <text evidence="1">The sequence shown here is derived from an EMBL/GenBank/DDBJ whole genome shotgun (WGS) entry which is preliminary data.</text>
</comment>
<dbReference type="Proteomes" id="UP001196413">
    <property type="component" value="Unassembled WGS sequence"/>
</dbReference>
<name>A0AAD5QSZ3_PARTN</name>
<organism evidence="1 2">
    <name type="scientific">Parelaphostrongylus tenuis</name>
    <name type="common">Meningeal worm</name>
    <dbReference type="NCBI Taxonomy" id="148309"/>
    <lineage>
        <taxon>Eukaryota</taxon>
        <taxon>Metazoa</taxon>
        <taxon>Ecdysozoa</taxon>
        <taxon>Nematoda</taxon>
        <taxon>Chromadorea</taxon>
        <taxon>Rhabditida</taxon>
        <taxon>Rhabditina</taxon>
        <taxon>Rhabditomorpha</taxon>
        <taxon>Strongyloidea</taxon>
        <taxon>Metastrongylidae</taxon>
        <taxon>Parelaphostrongylus</taxon>
    </lineage>
</organism>
<sequence>MWIAAQFNFDFVWQWSFNLSYQRLTANRFKIDRVDGGNMAERKAMQRFQWCSGRTIEPSKKAPKKAIRRNLSHHDYCNIHTASLTVLLYCFANVQ</sequence>
<dbReference type="EMBL" id="JAHQIW010004752">
    <property type="protein sequence ID" value="KAJ1363553.1"/>
    <property type="molecule type" value="Genomic_DNA"/>
</dbReference>
<protein>
    <submittedName>
        <fullName evidence="1">Uncharacterized protein</fullName>
    </submittedName>
</protein>
<keyword evidence="2" id="KW-1185">Reference proteome</keyword>
<reference evidence="1" key="1">
    <citation type="submission" date="2021-06" db="EMBL/GenBank/DDBJ databases">
        <title>Parelaphostrongylus tenuis whole genome reference sequence.</title>
        <authorList>
            <person name="Garwood T.J."/>
            <person name="Larsen P.A."/>
            <person name="Fountain-Jones N.M."/>
            <person name="Garbe J.R."/>
            <person name="Macchietto M.G."/>
            <person name="Kania S.A."/>
            <person name="Gerhold R.W."/>
            <person name="Richards J.E."/>
            <person name="Wolf T.M."/>
        </authorList>
    </citation>
    <scope>NUCLEOTIDE SEQUENCE</scope>
    <source>
        <strain evidence="1">MNPRO001-30</strain>
        <tissue evidence="1">Meninges</tissue>
    </source>
</reference>
<proteinExistence type="predicted"/>
<evidence type="ECO:0000313" key="1">
    <source>
        <dbReference type="EMBL" id="KAJ1363553.1"/>
    </source>
</evidence>
<accession>A0AAD5QSZ3</accession>
<gene>
    <name evidence="1" type="ORF">KIN20_023447</name>
</gene>
<dbReference type="AlphaFoldDB" id="A0AAD5QSZ3"/>